<dbReference type="EMBL" id="BSTI01000018">
    <property type="protein sequence ID" value="GLY69818.1"/>
    <property type="molecule type" value="Genomic_DNA"/>
</dbReference>
<comment type="caution">
    <text evidence="1">The sequence shown here is derived from an EMBL/GenBank/DDBJ whole genome shotgun (WGS) entry which is preliminary data.</text>
</comment>
<sequence length="74" mass="8514">MHVVADVEAGVLDPHRVHQVQRRIVQFPPEFRNEPDTLIQISDKIVEAVPTGDGRAVQSEQRTDVQRLRSRFEI</sequence>
<organism evidence="1 2">
    <name type="scientific">Amycolatopsis taiwanensis</name>
    <dbReference type="NCBI Taxonomy" id="342230"/>
    <lineage>
        <taxon>Bacteria</taxon>
        <taxon>Bacillati</taxon>
        <taxon>Actinomycetota</taxon>
        <taxon>Actinomycetes</taxon>
        <taxon>Pseudonocardiales</taxon>
        <taxon>Pseudonocardiaceae</taxon>
        <taxon>Amycolatopsis</taxon>
    </lineage>
</organism>
<protein>
    <submittedName>
        <fullName evidence="1">Uncharacterized protein</fullName>
    </submittedName>
</protein>
<keyword evidence="2" id="KW-1185">Reference proteome</keyword>
<name>A0A9W6VFN9_9PSEU</name>
<dbReference type="AlphaFoldDB" id="A0A9W6VFN9"/>
<proteinExistence type="predicted"/>
<dbReference type="Proteomes" id="UP001165136">
    <property type="component" value="Unassembled WGS sequence"/>
</dbReference>
<evidence type="ECO:0000313" key="1">
    <source>
        <dbReference type="EMBL" id="GLY69818.1"/>
    </source>
</evidence>
<reference evidence="1" key="1">
    <citation type="submission" date="2023-03" db="EMBL/GenBank/DDBJ databases">
        <title>Amycolatopsis taiwanensis NBRC 103393.</title>
        <authorList>
            <person name="Ichikawa N."/>
            <person name="Sato H."/>
            <person name="Tonouchi N."/>
        </authorList>
    </citation>
    <scope>NUCLEOTIDE SEQUENCE</scope>
    <source>
        <strain evidence="1">NBRC 103393</strain>
    </source>
</reference>
<gene>
    <name evidence="1" type="ORF">Atai01_64370</name>
</gene>
<accession>A0A9W6VFN9</accession>
<evidence type="ECO:0000313" key="2">
    <source>
        <dbReference type="Proteomes" id="UP001165136"/>
    </source>
</evidence>